<feature type="region of interest" description="Disordered" evidence="1">
    <location>
        <begin position="124"/>
        <end position="147"/>
    </location>
</feature>
<accession>A0A8J7YRK7</accession>
<comment type="caution">
    <text evidence="3">The sequence shown here is derived from an EMBL/GenBank/DDBJ whole genome shotgun (WGS) entry which is preliminary data.</text>
</comment>
<dbReference type="EMBL" id="JAHEAC010000003">
    <property type="protein sequence ID" value="MBX8643282.1"/>
    <property type="molecule type" value="Genomic_DNA"/>
</dbReference>
<feature type="compositionally biased region" description="Basic and acidic residues" evidence="1">
    <location>
        <begin position="136"/>
        <end position="147"/>
    </location>
</feature>
<organism evidence="3 4">
    <name type="scientific">Candidatus Sysuiplasma superficiale</name>
    <dbReference type="NCBI Taxonomy" id="2823368"/>
    <lineage>
        <taxon>Archaea</taxon>
        <taxon>Methanobacteriati</taxon>
        <taxon>Thermoplasmatota</taxon>
        <taxon>Thermoplasmata</taxon>
        <taxon>Candidatus Sysuiplasmatales</taxon>
        <taxon>Candidatus Sysuiplasmataceae</taxon>
        <taxon>Candidatus Sysuiplasma</taxon>
    </lineage>
</organism>
<evidence type="ECO:0000313" key="3">
    <source>
        <dbReference type="EMBL" id="MBX8643282.1"/>
    </source>
</evidence>
<proteinExistence type="predicted"/>
<name>A0A8J7YRK7_9ARCH</name>
<evidence type="ECO:0000256" key="1">
    <source>
        <dbReference type="SAM" id="MobiDB-lite"/>
    </source>
</evidence>
<reference evidence="3" key="1">
    <citation type="submission" date="2021-05" db="EMBL/GenBank/DDBJ databases">
        <title>Genomic insights into ecological role and evolution of a novel Thermoplasmata order Candidatus Sysuiplasmatales.</title>
        <authorList>
            <person name="Yuan Y."/>
        </authorList>
    </citation>
    <scope>NUCLEOTIDE SEQUENCE</scope>
    <source>
        <strain evidence="3">TUT19-bin139</strain>
        <strain evidence="2">YP2-bin.285</strain>
    </source>
</reference>
<protein>
    <submittedName>
        <fullName evidence="3">Uncharacterized protein</fullName>
    </submittedName>
</protein>
<dbReference type="AlphaFoldDB" id="A0A8J7YRK7"/>
<dbReference type="Proteomes" id="UP000716004">
    <property type="component" value="Unassembled WGS sequence"/>
</dbReference>
<gene>
    <name evidence="2" type="ORF">J9259_05585</name>
    <name evidence="3" type="ORF">KIY12_00910</name>
</gene>
<sequence length="147" mass="16117">MIGIKGWEVNTLEAKRFAQIGEKIANIRIDHNSTVTAMAAVNTTDIALDFRFTANYTGMGFIKIEGRIVISDDSKVPETVVREWKKTGNMPSDFANVVHNAIMANCIPTAILVSRDIQLPPPVPLPQVDVSQQRPPDNKSAKGMEVA</sequence>
<evidence type="ECO:0000313" key="4">
    <source>
        <dbReference type="Proteomes" id="UP000750197"/>
    </source>
</evidence>
<evidence type="ECO:0000313" key="2">
    <source>
        <dbReference type="EMBL" id="MBX8631974.1"/>
    </source>
</evidence>
<dbReference type="EMBL" id="JAGVSJ010000011">
    <property type="protein sequence ID" value="MBX8631974.1"/>
    <property type="molecule type" value="Genomic_DNA"/>
</dbReference>
<dbReference type="Proteomes" id="UP000750197">
    <property type="component" value="Unassembled WGS sequence"/>
</dbReference>